<reference evidence="2 3" key="1">
    <citation type="submission" date="2017-03" db="EMBL/GenBank/DDBJ databases">
        <title>Genome Survey of Euroglyphus maynei.</title>
        <authorList>
            <person name="Arlian L.G."/>
            <person name="Morgan M.S."/>
            <person name="Rider S.D."/>
        </authorList>
    </citation>
    <scope>NUCLEOTIDE SEQUENCE [LARGE SCALE GENOMIC DNA]</scope>
    <source>
        <strain evidence="2">Arlian Lab</strain>
        <tissue evidence="2">Whole body</tissue>
    </source>
</reference>
<dbReference type="OrthoDB" id="6516905at2759"/>
<feature type="compositionally biased region" description="Low complexity" evidence="1">
    <location>
        <begin position="267"/>
        <end position="283"/>
    </location>
</feature>
<dbReference type="EMBL" id="MUJZ01022927">
    <property type="protein sequence ID" value="OTF79480.1"/>
    <property type="molecule type" value="Genomic_DNA"/>
</dbReference>
<organism evidence="2 3">
    <name type="scientific">Euroglyphus maynei</name>
    <name type="common">Mayne's house dust mite</name>
    <dbReference type="NCBI Taxonomy" id="6958"/>
    <lineage>
        <taxon>Eukaryota</taxon>
        <taxon>Metazoa</taxon>
        <taxon>Ecdysozoa</taxon>
        <taxon>Arthropoda</taxon>
        <taxon>Chelicerata</taxon>
        <taxon>Arachnida</taxon>
        <taxon>Acari</taxon>
        <taxon>Acariformes</taxon>
        <taxon>Sarcoptiformes</taxon>
        <taxon>Astigmata</taxon>
        <taxon>Psoroptidia</taxon>
        <taxon>Analgoidea</taxon>
        <taxon>Pyroglyphidae</taxon>
        <taxon>Pyroglyphinae</taxon>
        <taxon>Euroglyphus</taxon>
    </lineage>
</organism>
<feature type="compositionally biased region" description="Pro residues" evidence="1">
    <location>
        <begin position="230"/>
        <end position="240"/>
    </location>
</feature>
<keyword evidence="3" id="KW-1185">Reference proteome</keyword>
<accession>A0A1Y3BEY8</accession>
<dbReference type="GO" id="GO:0031492">
    <property type="term" value="F:nucleosomal DNA binding"/>
    <property type="evidence" value="ECO:0007669"/>
    <property type="project" value="TreeGrafter"/>
</dbReference>
<feature type="region of interest" description="Disordered" evidence="1">
    <location>
        <begin position="163"/>
        <end position="297"/>
    </location>
</feature>
<name>A0A1Y3BEY8_EURMA</name>
<feature type="compositionally biased region" description="Polar residues" evidence="1">
    <location>
        <begin position="173"/>
        <end position="182"/>
    </location>
</feature>
<feature type="compositionally biased region" description="Low complexity" evidence="1">
    <location>
        <begin position="205"/>
        <end position="215"/>
    </location>
</feature>
<feature type="compositionally biased region" description="Polar residues" evidence="1">
    <location>
        <begin position="243"/>
        <end position="266"/>
    </location>
</feature>
<dbReference type="GO" id="GO:0045892">
    <property type="term" value="P:negative regulation of DNA-templated transcription"/>
    <property type="evidence" value="ECO:0007669"/>
    <property type="project" value="TreeGrafter"/>
</dbReference>
<evidence type="ECO:0000313" key="2">
    <source>
        <dbReference type="EMBL" id="OTF79480.1"/>
    </source>
</evidence>
<dbReference type="Proteomes" id="UP000194236">
    <property type="component" value="Unassembled WGS sequence"/>
</dbReference>
<comment type="caution">
    <text evidence="2">The sequence shown here is derived from an EMBL/GenBank/DDBJ whole genome shotgun (WGS) entry which is preliminary data.</text>
</comment>
<evidence type="ECO:0000313" key="3">
    <source>
        <dbReference type="Proteomes" id="UP000194236"/>
    </source>
</evidence>
<dbReference type="GO" id="GO:0016514">
    <property type="term" value="C:SWI/SNF complex"/>
    <property type="evidence" value="ECO:0007669"/>
    <property type="project" value="TreeGrafter"/>
</dbReference>
<evidence type="ECO:0000256" key="1">
    <source>
        <dbReference type="SAM" id="MobiDB-lite"/>
    </source>
</evidence>
<dbReference type="PANTHER" id="PTHR46232">
    <property type="entry name" value="SMARCE1 REGULATOR OF CHROMATIN"/>
    <property type="match status" value="1"/>
</dbReference>
<feature type="compositionally biased region" description="Polar residues" evidence="1">
    <location>
        <begin position="191"/>
        <end position="204"/>
    </location>
</feature>
<dbReference type="PANTHER" id="PTHR46232:SF1">
    <property type="entry name" value="SWI_SNF-RELATED MATRIX-ASSOCIATED ACTIN-DEPENDENT REGULATOR OF CHROMATIN SUBFAMILY E MEMBER 1"/>
    <property type="match status" value="1"/>
</dbReference>
<feature type="non-terminal residue" evidence="2">
    <location>
        <position position="297"/>
    </location>
</feature>
<gene>
    <name evidence="2" type="ORF">BLA29_004580</name>
</gene>
<dbReference type="AlphaFoldDB" id="A0A1Y3BEY8"/>
<feature type="compositionally biased region" description="Polar residues" evidence="1">
    <location>
        <begin position="288"/>
        <end position="297"/>
    </location>
</feature>
<protein>
    <submittedName>
        <fullName evidence="2">Uncharacterized protein</fullName>
    </submittedName>
</protein>
<proteinExistence type="predicted"/>
<dbReference type="GO" id="GO:0016922">
    <property type="term" value="F:nuclear receptor binding"/>
    <property type="evidence" value="ECO:0007669"/>
    <property type="project" value="TreeGrafter"/>
</dbReference>
<sequence>MKDDRNSMYSSSNHYDSPYHQFGYYPEDELNTAIDDESGACSVVGGGMSGISLNSNKQTAATRYHRNNVLISEVFSDKVMPDVRTIVTNSRLEVLRKQADSLILHQERSLGELANMEQSFKEKKRKLLESSEEFNRQLDRFVKQPALDQEMYQKMIDAAMEQIRQQHSDQKQQQENGKTVINDSIKDENQKNSMTTNNGNSHTKQQQLQCNGQQQCMDDNVKSNDSPTPTSEPPPPPPPSSSLMNRRNSNENFQETKTTNDNNQSTNSMQPNNDNDNNSSSQNHHLSRPNNKTVQYG</sequence>